<organism evidence="1 2">
    <name type="scientific">Staurois parvus</name>
    <dbReference type="NCBI Taxonomy" id="386267"/>
    <lineage>
        <taxon>Eukaryota</taxon>
        <taxon>Metazoa</taxon>
        <taxon>Chordata</taxon>
        <taxon>Craniata</taxon>
        <taxon>Vertebrata</taxon>
        <taxon>Euteleostomi</taxon>
        <taxon>Amphibia</taxon>
        <taxon>Batrachia</taxon>
        <taxon>Anura</taxon>
        <taxon>Neobatrachia</taxon>
        <taxon>Ranoidea</taxon>
        <taxon>Ranidae</taxon>
        <taxon>Staurois</taxon>
    </lineage>
</organism>
<evidence type="ECO:0000313" key="1">
    <source>
        <dbReference type="EMBL" id="CAI9606078.1"/>
    </source>
</evidence>
<reference evidence="1" key="1">
    <citation type="submission" date="2023-05" db="EMBL/GenBank/DDBJ databases">
        <authorList>
            <person name="Stuckert A."/>
        </authorList>
    </citation>
    <scope>NUCLEOTIDE SEQUENCE</scope>
</reference>
<comment type="caution">
    <text evidence="1">The sequence shown here is derived from an EMBL/GenBank/DDBJ whole genome shotgun (WGS) entry which is preliminary data.</text>
</comment>
<dbReference type="EMBL" id="CATNWA010018225">
    <property type="protein sequence ID" value="CAI9606078.1"/>
    <property type="molecule type" value="Genomic_DNA"/>
</dbReference>
<dbReference type="Proteomes" id="UP001162483">
    <property type="component" value="Unassembled WGS sequence"/>
</dbReference>
<gene>
    <name evidence="1" type="ORF">SPARVUS_LOCUS13718169</name>
</gene>
<evidence type="ECO:0000313" key="2">
    <source>
        <dbReference type="Proteomes" id="UP001162483"/>
    </source>
</evidence>
<keyword evidence="2" id="KW-1185">Reference proteome</keyword>
<sequence>MVWRHSAHAHFGVFFSWDSACDQYRASQHCTERGQVFCILLEQKKTPPTSFNQCLAGH</sequence>
<name>A0ABN9GF13_9NEOB</name>
<protein>
    <submittedName>
        <fullName evidence="1">Uncharacterized protein</fullName>
    </submittedName>
</protein>
<proteinExistence type="predicted"/>
<accession>A0ABN9GF13</accession>